<dbReference type="AlphaFoldDB" id="A0A378TCH0"/>
<dbReference type="InterPro" id="IPR050109">
    <property type="entry name" value="HTH-type_TetR-like_transc_reg"/>
</dbReference>
<proteinExistence type="predicted"/>
<keyword evidence="2 4" id="KW-0238">DNA-binding</keyword>
<organism evidence="6 7">
    <name type="scientific">Mycolicibacterium tokaiense</name>
    <dbReference type="NCBI Taxonomy" id="39695"/>
    <lineage>
        <taxon>Bacteria</taxon>
        <taxon>Bacillati</taxon>
        <taxon>Actinomycetota</taxon>
        <taxon>Actinomycetes</taxon>
        <taxon>Mycobacteriales</taxon>
        <taxon>Mycobacteriaceae</taxon>
        <taxon>Mycolicibacterium</taxon>
    </lineage>
</organism>
<keyword evidence="7" id="KW-1185">Reference proteome</keyword>
<reference evidence="6 7" key="1">
    <citation type="submission" date="2018-06" db="EMBL/GenBank/DDBJ databases">
        <authorList>
            <consortium name="Pathogen Informatics"/>
            <person name="Doyle S."/>
        </authorList>
    </citation>
    <scope>NUCLEOTIDE SEQUENCE [LARGE SCALE GENOMIC DNA]</scope>
    <source>
        <strain evidence="6 7">NCTC10821</strain>
    </source>
</reference>
<keyword evidence="3" id="KW-0804">Transcription</keyword>
<feature type="domain" description="HTH tetR-type" evidence="5">
    <location>
        <begin position="13"/>
        <end position="73"/>
    </location>
</feature>
<dbReference type="InterPro" id="IPR036271">
    <property type="entry name" value="Tet_transcr_reg_TetR-rel_C_sf"/>
</dbReference>
<dbReference type="Gene3D" id="1.10.10.60">
    <property type="entry name" value="Homeodomain-like"/>
    <property type="match status" value="1"/>
</dbReference>
<feature type="DNA-binding region" description="H-T-H motif" evidence="4">
    <location>
        <begin position="36"/>
        <end position="55"/>
    </location>
</feature>
<dbReference type="SUPFAM" id="SSF48498">
    <property type="entry name" value="Tetracyclin repressor-like, C-terminal domain"/>
    <property type="match status" value="1"/>
</dbReference>
<protein>
    <submittedName>
        <fullName evidence="6">TetR family transcriptional regulator</fullName>
    </submittedName>
</protein>
<dbReference type="SUPFAM" id="SSF46689">
    <property type="entry name" value="Homeodomain-like"/>
    <property type="match status" value="1"/>
</dbReference>
<dbReference type="RefSeq" id="WP_115278310.1">
    <property type="nucleotide sequence ID" value="NZ_AP022600.1"/>
</dbReference>
<dbReference type="EMBL" id="UGQT01000001">
    <property type="protein sequence ID" value="STZ58508.1"/>
    <property type="molecule type" value="Genomic_DNA"/>
</dbReference>
<keyword evidence="1" id="KW-0805">Transcription regulation</keyword>
<dbReference type="GO" id="GO:0000976">
    <property type="term" value="F:transcription cis-regulatory region binding"/>
    <property type="evidence" value="ECO:0007669"/>
    <property type="project" value="TreeGrafter"/>
</dbReference>
<evidence type="ECO:0000313" key="6">
    <source>
        <dbReference type="EMBL" id="STZ58508.1"/>
    </source>
</evidence>
<evidence type="ECO:0000256" key="3">
    <source>
        <dbReference type="ARBA" id="ARBA00023163"/>
    </source>
</evidence>
<dbReference type="GO" id="GO:0003700">
    <property type="term" value="F:DNA-binding transcription factor activity"/>
    <property type="evidence" value="ECO:0007669"/>
    <property type="project" value="TreeGrafter"/>
</dbReference>
<dbReference type="PANTHER" id="PTHR30055:SF148">
    <property type="entry name" value="TETR-FAMILY TRANSCRIPTIONAL REGULATOR"/>
    <property type="match status" value="1"/>
</dbReference>
<name>A0A378TCH0_9MYCO</name>
<gene>
    <name evidence="6" type="primary">kstR_2</name>
    <name evidence="6" type="ORF">NCTC10821_02021</name>
</gene>
<accession>A0A378TCH0</accession>
<dbReference type="InterPro" id="IPR009057">
    <property type="entry name" value="Homeodomain-like_sf"/>
</dbReference>
<dbReference type="PRINTS" id="PR00455">
    <property type="entry name" value="HTHTETR"/>
</dbReference>
<evidence type="ECO:0000259" key="5">
    <source>
        <dbReference type="PROSITE" id="PS50977"/>
    </source>
</evidence>
<dbReference type="InterPro" id="IPR011075">
    <property type="entry name" value="TetR_C"/>
</dbReference>
<dbReference type="Gene3D" id="1.10.357.10">
    <property type="entry name" value="Tetracycline Repressor, domain 2"/>
    <property type="match status" value="1"/>
</dbReference>
<dbReference type="OrthoDB" id="9796019at2"/>
<dbReference type="InterPro" id="IPR001647">
    <property type="entry name" value="HTH_TetR"/>
</dbReference>
<evidence type="ECO:0000256" key="4">
    <source>
        <dbReference type="PROSITE-ProRule" id="PRU00335"/>
    </source>
</evidence>
<dbReference type="PANTHER" id="PTHR30055">
    <property type="entry name" value="HTH-TYPE TRANSCRIPTIONAL REGULATOR RUTR"/>
    <property type="match status" value="1"/>
</dbReference>
<evidence type="ECO:0000313" key="7">
    <source>
        <dbReference type="Proteomes" id="UP000254978"/>
    </source>
</evidence>
<dbReference type="Pfam" id="PF00440">
    <property type="entry name" value="TetR_N"/>
    <property type="match status" value="1"/>
</dbReference>
<evidence type="ECO:0000256" key="1">
    <source>
        <dbReference type="ARBA" id="ARBA00023015"/>
    </source>
</evidence>
<dbReference type="PROSITE" id="PS50977">
    <property type="entry name" value="HTH_TETR_2"/>
    <property type="match status" value="1"/>
</dbReference>
<evidence type="ECO:0000256" key="2">
    <source>
        <dbReference type="ARBA" id="ARBA00023125"/>
    </source>
</evidence>
<dbReference type="Proteomes" id="UP000254978">
    <property type="component" value="Unassembled WGS sequence"/>
</dbReference>
<sequence length="192" mass="21020">MPANAPDPGRRNEQSRRAILDACISLVGEAGYENVSIEAIARRACVGKQTIYRWWPSKGAVILEAAMQSLDPVVTFPDTGNIIADLRTQMCKILEVITTTGYGAAYQGLIAACQSDPDLMRAVFDQIIKPSITQFGERAALAQARGEIRADADVETLRDVLYGFIEYRLIHGMPLELRHIDASLAIAFHGVC</sequence>
<dbReference type="Pfam" id="PF16859">
    <property type="entry name" value="TetR_C_11"/>
    <property type="match status" value="1"/>
</dbReference>